<comment type="caution">
    <text evidence="11">The sequence shown here is derived from an EMBL/GenBank/DDBJ whole genome shotgun (WGS) entry which is preliminary data.</text>
</comment>
<feature type="non-terminal residue" evidence="11">
    <location>
        <position position="1"/>
    </location>
</feature>
<dbReference type="PRINTS" id="PR02087">
    <property type="entry name" value="HAUSAUGMINL1"/>
</dbReference>
<keyword evidence="6" id="KW-0498">Mitosis</keyword>
<dbReference type="GO" id="GO:0007098">
    <property type="term" value="P:centrosome cycle"/>
    <property type="evidence" value="ECO:0007669"/>
    <property type="project" value="TreeGrafter"/>
</dbReference>
<evidence type="ECO:0000256" key="2">
    <source>
        <dbReference type="ARBA" id="ARBA00005479"/>
    </source>
</evidence>
<sequence>QVSLWLKKMYGDVPVPEYEVNERTVDILLEVMECNEERDRDISLVIENMKDQATKYEAETEYWQGILEESLGLCTPFLSKEATADLTDLAECAMALELENTSLGSFYSAINYMTSELYEITSKNQELELKLNTLTKKLTSALTLEKQLEEDIKKLKESQEAEKARVEIRSKDLKFLEDKSEDLKIRVRNAVDQLVAAGLDQSLTHEALTKSSEELAALLKEIEPLKEELACYHGLPPSIPLARVKVEEARQEL</sequence>
<evidence type="ECO:0000313" key="11">
    <source>
        <dbReference type="EMBL" id="NWI36644.1"/>
    </source>
</evidence>
<evidence type="ECO:0000256" key="4">
    <source>
        <dbReference type="ARBA" id="ARBA00022618"/>
    </source>
</evidence>
<comment type="similarity">
    <text evidence="2">Belongs to the HAUS1 family.</text>
</comment>
<evidence type="ECO:0000256" key="1">
    <source>
        <dbReference type="ARBA" id="ARBA00004186"/>
    </source>
</evidence>
<protein>
    <submittedName>
        <fullName evidence="11">HAUS1 protein</fullName>
    </submittedName>
</protein>
<keyword evidence="9" id="KW-0131">Cell cycle</keyword>
<keyword evidence="4" id="KW-0132">Cell division</keyword>
<dbReference type="Pfam" id="PF25762">
    <property type="entry name" value="HAUS1"/>
    <property type="match status" value="1"/>
</dbReference>
<dbReference type="Proteomes" id="UP000631391">
    <property type="component" value="Unassembled WGS sequence"/>
</dbReference>
<dbReference type="GO" id="GO:0051301">
    <property type="term" value="P:cell division"/>
    <property type="evidence" value="ECO:0007669"/>
    <property type="project" value="UniProtKB-KW"/>
</dbReference>
<keyword evidence="3" id="KW-0963">Cytoplasm</keyword>
<dbReference type="GO" id="GO:0051225">
    <property type="term" value="P:spindle assembly"/>
    <property type="evidence" value="ECO:0007669"/>
    <property type="project" value="InterPro"/>
</dbReference>
<evidence type="ECO:0000256" key="9">
    <source>
        <dbReference type="ARBA" id="ARBA00023306"/>
    </source>
</evidence>
<dbReference type="GO" id="GO:0005819">
    <property type="term" value="C:spindle"/>
    <property type="evidence" value="ECO:0007669"/>
    <property type="project" value="UniProtKB-SubCell"/>
</dbReference>
<dbReference type="PANTHER" id="PTHR31570:SF1">
    <property type="entry name" value="HAUS AUGMIN-LIKE COMPLEX SUBUNIT 1"/>
    <property type="match status" value="1"/>
</dbReference>
<feature type="non-terminal residue" evidence="11">
    <location>
        <position position="253"/>
    </location>
</feature>
<accession>A0A851AZ95</accession>
<dbReference type="GO" id="GO:0070652">
    <property type="term" value="C:HAUS complex"/>
    <property type="evidence" value="ECO:0007669"/>
    <property type="project" value="InterPro"/>
</dbReference>
<dbReference type="PANTHER" id="PTHR31570">
    <property type="entry name" value="HAUS AUGMIN-LIKE COMPLEX SUBUNIT 1"/>
    <property type="match status" value="1"/>
</dbReference>
<dbReference type="GO" id="GO:0005874">
    <property type="term" value="C:microtubule"/>
    <property type="evidence" value="ECO:0007669"/>
    <property type="project" value="UniProtKB-KW"/>
</dbReference>
<dbReference type="OrthoDB" id="5372507at2759"/>
<evidence type="ECO:0000256" key="3">
    <source>
        <dbReference type="ARBA" id="ARBA00022490"/>
    </source>
</evidence>
<evidence type="ECO:0000256" key="6">
    <source>
        <dbReference type="ARBA" id="ARBA00022776"/>
    </source>
</evidence>
<dbReference type="EMBL" id="WEKY01007130">
    <property type="protein sequence ID" value="NWI36644.1"/>
    <property type="molecule type" value="Genomic_DNA"/>
</dbReference>
<organism evidence="11 12">
    <name type="scientific">Picathartes gymnocephalus</name>
    <name type="common">White-necked rockfowl</name>
    <dbReference type="NCBI Taxonomy" id="175131"/>
    <lineage>
        <taxon>Eukaryota</taxon>
        <taxon>Metazoa</taxon>
        <taxon>Chordata</taxon>
        <taxon>Craniata</taxon>
        <taxon>Vertebrata</taxon>
        <taxon>Euteleostomi</taxon>
        <taxon>Archelosauria</taxon>
        <taxon>Archosauria</taxon>
        <taxon>Dinosauria</taxon>
        <taxon>Saurischia</taxon>
        <taxon>Theropoda</taxon>
        <taxon>Coelurosauria</taxon>
        <taxon>Aves</taxon>
        <taxon>Neognathae</taxon>
        <taxon>Neoaves</taxon>
        <taxon>Telluraves</taxon>
        <taxon>Australaves</taxon>
        <taxon>Passeriformes</taxon>
        <taxon>Picathartidae</taxon>
        <taxon>Picathartes</taxon>
    </lineage>
</organism>
<comment type="subcellular location">
    <subcellularLocation>
        <location evidence="1">Cytoplasm</location>
        <location evidence="1">Cytoskeleton</location>
        <location evidence="1">Spindle</location>
    </subcellularLocation>
</comment>
<keyword evidence="5" id="KW-0493">Microtubule</keyword>
<reference evidence="11" key="1">
    <citation type="submission" date="2019-10" db="EMBL/GenBank/DDBJ databases">
        <title>Bird 10,000 Genomes (B10K) Project - Family phase.</title>
        <authorList>
            <person name="Zhang G."/>
        </authorList>
    </citation>
    <scope>NUCLEOTIDE SEQUENCE</scope>
    <source>
        <strain evidence="11">B10K-DU-012-30</strain>
        <tissue evidence="11">Muscle</tissue>
    </source>
</reference>
<keyword evidence="8" id="KW-0206">Cytoskeleton</keyword>
<dbReference type="AlphaFoldDB" id="A0A851AZ95"/>
<evidence type="ECO:0000256" key="5">
    <source>
        <dbReference type="ARBA" id="ARBA00022701"/>
    </source>
</evidence>
<evidence type="ECO:0000313" key="12">
    <source>
        <dbReference type="Proteomes" id="UP000631391"/>
    </source>
</evidence>
<dbReference type="GO" id="GO:0005829">
    <property type="term" value="C:cytosol"/>
    <property type="evidence" value="ECO:0007669"/>
    <property type="project" value="TreeGrafter"/>
</dbReference>
<proteinExistence type="inferred from homology"/>
<keyword evidence="12" id="KW-1185">Reference proteome</keyword>
<feature type="coiled-coil region" evidence="10">
    <location>
        <begin position="117"/>
        <end position="228"/>
    </location>
</feature>
<evidence type="ECO:0000256" key="8">
    <source>
        <dbReference type="ARBA" id="ARBA00023212"/>
    </source>
</evidence>
<name>A0A851AZ95_PICGY</name>
<dbReference type="InterPro" id="IPR026243">
    <property type="entry name" value="HAUS1"/>
</dbReference>
<evidence type="ECO:0000256" key="10">
    <source>
        <dbReference type="SAM" id="Coils"/>
    </source>
</evidence>
<keyword evidence="7 10" id="KW-0175">Coiled coil</keyword>
<evidence type="ECO:0000256" key="7">
    <source>
        <dbReference type="ARBA" id="ARBA00023054"/>
    </source>
</evidence>
<gene>
    <name evidence="11" type="primary">Haus1</name>
    <name evidence="11" type="ORF">PICGYM_R01419</name>
</gene>